<keyword evidence="5" id="KW-0808">Transferase</keyword>
<sequence length="324" mass="35405">MFRWSFAAGVFLVALLARLKIGPALPPGFPYLTFFPAVIVTTFVCGLWPGVAAATASGIAAWYFFIEPFHSFTLDGATAMALGFYALIVTVDVLLIHLMQEALLRLRAESARQSRERELSQQLAESREVMFQELQHRISNNLQVIGALMALQRGAVQDKKARRIIDQAATRLELIGRIHRRLQDPSGQRVELGVFLGRLCDDLLDAAGATGVKVHLQADSVLLPPEQTVPMALILMELVSNALEHGFAHQGQGRIAIELRQLEPATIQLTVLDDGAGLPPDFDLETTQSLGLRIVRALAAQLGASFEMQRAPRGTACGLLLPVR</sequence>
<evidence type="ECO:0000256" key="3">
    <source>
        <dbReference type="ARBA" id="ARBA00012438"/>
    </source>
</evidence>
<dbReference type="InterPro" id="IPR025201">
    <property type="entry name" value="KdpD_TM"/>
</dbReference>
<dbReference type="Proteomes" id="UP000245048">
    <property type="component" value="Unassembled WGS sequence"/>
</dbReference>
<dbReference type="GO" id="GO:0005524">
    <property type="term" value="F:ATP binding"/>
    <property type="evidence" value="ECO:0007669"/>
    <property type="project" value="UniProtKB-KW"/>
</dbReference>
<keyword evidence="12 13" id="KW-0472">Membrane</keyword>
<keyword evidence="9" id="KW-0067">ATP-binding</keyword>
<evidence type="ECO:0000256" key="10">
    <source>
        <dbReference type="ARBA" id="ARBA00022989"/>
    </source>
</evidence>
<comment type="catalytic activity">
    <reaction evidence="1">
        <text>ATP + protein L-histidine = ADP + protein N-phospho-L-histidine.</text>
        <dbReference type="EC" id="2.7.13.3"/>
    </reaction>
</comment>
<keyword evidence="16" id="KW-1185">Reference proteome</keyword>
<dbReference type="PANTHER" id="PTHR41523:SF8">
    <property type="entry name" value="ETHYLENE RESPONSE SENSOR PROTEIN"/>
    <property type="match status" value="1"/>
</dbReference>
<dbReference type="EC" id="2.7.13.3" evidence="3"/>
<keyword evidence="10 13" id="KW-1133">Transmembrane helix</keyword>
<dbReference type="GO" id="GO:0016020">
    <property type="term" value="C:membrane"/>
    <property type="evidence" value="ECO:0007669"/>
    <property type="project" value="UniProtKB-SubCell"/>
</dbReference>
<reference evidence="16" key="1">
    <citation type="submission" date="2017-10" db="EMBL/GenBank/DDBJ databases">
        <authorList>
            <person name="Toshchakov S.V."/>
            <person name="Goeva M.A."/>
        </authorList>
    </citation>
    <scope>NUCLEOTIDE SEQUENCE [LARGE SCALE GENOMIC DNA]</scope>
    <source>
        <strain evidence="16">JR1/69-1-13</strain>
    </source>
</reference>
<evidence type="ECO:0000313" key="16">
    <source>
        <dbReference type="Proteomes" id="UP000245048"/>
    </source>
</evidence>
<proteinExistence type="predicted"/>
<dbReference type="Pfam" id="PF07568">
    <property type="entry name" value="HisKA_2"/>
    <property type="match status" value="1"/>
</dbReference>
<keyword evidence="4" id="KW-0597">Phosphoprotein</keyword>
<dbReference type="AlphaFoldDB" id="A0A2U1V7G4"/>
<dbReference type="GO" id="GO:0004673">
    <property type="term" value="F:protein histidine kinase activity"/>
    <property type="evidence" value="ECO:0007669"/>
    <property type="project" value="UniProtKB-EC"/>
</dbReference>
<evidence type="ECO:0000259" key="14">
    <source>
        <dbReference type="PROSITE" id="PS50109"/>
    </source>
</evidence>
<dbReference type="PANTHER" id="PTHR41523">
    <property type="entry name" value="TWO-COMPONENT SYSTEM SENSOR PROTEIN"/>
    <property type="match status" value="1"/>
</dbReference>
<dbReference type="InterPro" id="IPR011495">
    <property type="entry name" value="Sig_transdc_His_kin_sub2_dim/P"/>
</dbReference>
<evidence type="ECO:0000256" key="12">
    <source>
        <dbReference type="ARBA" id="ARBA00023136"/>
    </source>
</evidence>
<evidence type="ECO:0000313" key="15">
    <source>
        <dbReference type="EMBL" id="PWC29848.1"/>
    </source>
</evidence>
<evidence type="ECO:0000256" key="4">
    <source>
        <dbReference type="ARBA" id="ARBA00022553"/>
    </source>
</evidence>
<gene>
    <name evidence="15" type="ORF">CR165_07525</name>
</gene>
<evidence type="ECO:0000256" key="11">
    <source>
        <dbReference type="ARBA" id="ARBA00023012"/>
    </source>
</evidence>
<dbReference type="OrthoDB" id="7991996at2"/>
<dbReference type="Pfam" id="PF13493">
    <property type="entry name" value="DUF4118"/>
    <property type="match status" value="1"/>
</dbReference>
<comment type="subcellular location">
    <subcellularLocation>
        <location evidence="2">Membrane</location>
        <topology evidence="2">Multi-pass membrane protein</topology>
    </subcellularLocation>
</comment>
<evidence type="ECO:0000256" key="8">
    <source>
        <dbReference type="ARBA" id="ARBA00022777"/>
    </source>
</evidence>
<dbReference type="SMART" id="SM00387">
    <property type="entry name" value="HATPase_c"/>
    <property type="match status" value="1"/>
</dbReference>
<dbReference type="Pfam" id="PF02518">
    <property type="entry name" value="HATPase_c"/>
    <property type="match status" value="1"/>
</dbReference>
<dbReference type="Gene3D" id="1.20.120.620">
    <property type="entry name" value="Backbone structure of the membrane domain of e. Coli histidine kinase receptor kdpd"/>
    <property type="match status" value="1"/>
</dbReference>
<dbReference type="Gene3D" id="3.30.565.10">
    <property type="entry name" value="Histidine kinase-like ATPase, C-terminal domain"/>
    <property type="match status" value="1"/>
</dbReference>
<evidence type="ECO:0000256" key="13">
    <source>
        <dbReference type="SAM" id="Phobius"/>
    </source>
</evidence>
<evidence type="ECO:0000256" key="2">
    <source>
        <dbReference type="ARBA" id="ARBA00004141"/>
    </source>
</evidence>
<keyword evidence="8 15" id="KW-0418">Kinase</keyword>
<dbReference type="InterPro" id="IPR036890">
    <property type="entry name" value="HATPase_C_sf"/>
</dbReference>
<dbReference type="SUPFAM" id="SSF55874">
    <property type="entry name" value="ATPase domain of HSP90 chaperone/DNA topoisomerase II/histidine kinase"/>
    <property type="match status" value="1"/>
</dbReference>
<dbReference type="EMBL" id="PDOA01000003">
    <property type="protein sequence ID" value="PWC29848.1"/>
    <property type="molecule type" value="Genomic_DNA"/>
</dbReference>
<keyword evidence="11" id="KW-0902">Two-component regulatory system</keyword>
<comment type="caution">
    <text evidence="15">The sequence shown here is derived from an EMBL/GenBank/DDBJ whole genome shotgun (WGS) entry which is preliminary data.</text>
</comment>
<evidence type="ECO:0000256" key="1">
    <source>
        <dbReference type="ARBA" id="ARBA00000085"/>
    </source>
</evidence>
<dbReference type="InterPro" id="IPR038318">
    <property type="entry name" value="KdpD_sf"/>
</dbReference>
<protein>
    <recommendedName>
        <fullName evidence="3">histidine kinase</fullName>
        <ecNumber evidence="3">2.7.13.3</ecNumber>
    </recommendedName>
</protein>
<feature type="transmembrane region" description="Helical" evidence="13">
    <location>
        <begin position="77"/>
        <end position="99"/>
    </location>
</feature>
<organism evidence="15 16">
    <name type="scientific">Teichococcus aestuarii</name>
    <dbReference type="NCBI Taxonomy" id="568898"/>
    <lineage>
        <taxon>Bacteria</taxon>
        <taxon>Pseudomonadati</taxon>
        <taxon>Pseudomonadota</taxon>
        <taxon>Alphaproteobacteria</taxon>
        <taxon>Acetobacterales</taxon>
        <taxon>Roseomonadaceae</taxon>
        <taxon>Roseomonas</taxon>
    </lineage>
</organism>
<keyword evidence="7" id="KW-0547">Nucleotide-binding</keyword>
<dbReference type="InterPro" id="IPR005467">
    <property type="entry name" value="His_kinase_dom"/>
</dbReference>
<keyword evidence="6 13" id="KW-0812">Transmembrane</keyword>
<evidence type="ECO:0000256" key="5">
    <source>
        <dbReference type="ARBA" id="ARBA00022679"/>
    </source>
</evidence>
<evidence type="ECO:0000256" key="6">
    <source>
        <dbReference type="ARBA" id="ARBA00022692"/>
    </source>
</evidence>
<evidence type="ECO:0000256" key="7">
    <source>
        <dbReference type="ARBA" id="ARBA00022741"/>
    </source>
</evidence>
<dbReference type="GO" id="GO:0000160">
    <property type="term" value="P:phosphorelay signal transduction system"/>
    <property type="evidence" value="ECO:0007669"/>
    <property type="project" value="UniProtKB-KW"/>
</dbReference>
<dbReference type="PROSITE" id="PS50109">
    <property type="entry name" value="HIS_KIN"/>
    <property type="match status" value="1"/>
</dbReference>
<accession>A0A2U1V7G4</accession>
<feature type="domain" description="Histidine kinase" evidence="14">
    <location>
        <begin position="133"/>
        <end position="324"/>
    </location>
</feature>
<evidence type="ECO:0000256" key="9">
    <source>
        <dbReference type="ARBA" id="ARBA00022840"/>
    </source>
</evidence>
<dbReference type="InterPro" id="IPR003594">
    <property type="entry name" value="HATPase_dom"/>
</dbReference>
<feature type="transmembrane region" description="Helical" evidence="13">
    <location>
        <begin position="35"/>
        <end position="65"/>
    </location>
</feature>
<name>A0A2U1V7G4_9PROT</name>